<evidence type="ECO:0000313" key="3">
    <source>
        <dbReference type="Proteomes" id="UP000289734"/>
    </source>
</evidence>
<evidence type="ECO:0000313" key="2">
    <source>
        <dbReference type="EMBL" id="RXR34070.1"/>
    </source>
</evidence>
<dbReference type="OrthoDB" id="1377491at2"/>
<keyword evidence="1" id="KW-1133">Transmembrane helix</keyword>
<feature type="transmembrane region" description="Helical" evidence="1">
    <location>
        <begin position="65"/>
        <end position="87"/>
    </location>
</feature>
<comment type="caution">
    <text evidence="2">The sequence shown here is derived from an EMBL/GenBank/DDBJ whole genome shotgun (WGS) entry which is preliminary data.</text>
</comment>
<dbReference type="Proteomes" id="UP000289734">
    <property type="component" value="Unassembled WGS sequence"/>
</dbReference>
<reference evidence="3" key="1">
    <citation type="submission" date="2019-01" db="EMBL/GenBank/DDBJ databases">
        <title>Cytophagaceae bacterium strain CAR-16.</title>
        <authorList>
            <person name="Chen W.-M."/>
        </authorList>
    </citation>
    <scope>NUCLEOTIDE SEQUENCE [LARGE SCALE GENOMIC DNA]</scope>
    <source>
        <strain evidence="3">ICH-30</strain>
    </source>
</reference>
<protein>
    <submittedName>
        <fullName evidence="2">Uncharacterized protein</fullName>
    </submittedName>
</protein>
<keyword evidence="1" id="KW-0812">Transmembrane</keyword>
<sequence length="115" mass="13612">MYLIILLCLTLLIRFSEIENYGFNKTVGWAYDFSGFTMYYVKYIVFAFFIGYLFLAIIKAKTNYILSIIHFILIAFCCLFFDNVRYIRIVDTIAIIGIVVYVVIFLNALFWKMKT</sequence>
<gene>
    <name evidence="2" type="ORF">EQG68_03275</name>
</gene>
<proteinExistence type="predicted"/>
<keyword evidence="3" id="KW-1185">Reference proteome</keyword>
<name>A0A4Q1KWK9_9FLAO</name>
<dbReference type="AlphaFoldDB" id="A0A4Q1KWK9"/>
<feature type="transmembrane region" description="Helical" evidence="1">
    <location>
        <begin position="40"/>
        <end position="58"/>
    </location>
</feature>
<accession>A0A4Q1KWK9</accession>
<evidence type="ECO:0000256" key="1">
    <source>
        <dbReference type="SAM" id="Phobius"/>
    </source>
</evidence>
<organism evidence="2 3">
    <name type="scientific">Flavobacterium piscinae</name>
    <dbReference type="NCBI Taxonomy" id="2506424"/>
    <lineage>
        <taxon>Bacteria</taxon>
        <taxon>Pseudomonadati</taxon>
        <taxon>Bacteroidota</taxon>
        <taxon>Flavobacteriia</taxon>
        <taxon>Flavobacteriales</taxon>
        <taxon>Flavobacteriaceae</taxon>
        <taxon>Flavobacterium</taxon>
    </lineage>
</organism>
<keyword evidence="1" id="KW-0472">Membrane</keyword>
<feature type="transmembrane region" description="Helical" evidence="1">
    <location>
        <begin position="93"/>
        <end position="111"/>
    </location>
</feature>
<dbReference type="RefSeq" id="WP_129463357.1">
    <property type="nucleotide sequence ID" value="NZ_JACSXZ010000001.1"/>
</dbReference>
<dbReference type="EMBL" id="SBKQ01000003">
    <property type="protein sequence ID" value="RXR34070.1"/>
    <property type="molecule type" value="Genomic_DNA"/>
</dbReference>